<dbReference type="GO" id="GO:0022857">
    <property type="term" value="F:transmembrane transporter activity"/>
    <property type="evidence" value="ECO:0007669"/>
    <property type="project" value="InterPro"/>
</dbReference>
<feature type="compositionally biased region" description="Basic and acidic residues" evidence="7">
    <location>
        <begin position="349"/>
        <end position="392"/>
    </location>
</feature>
<dbReference type="SMART" id="SM00360">
    <property type="entry name" value="RRM"/>
    <property type="match status" value="1"/>
</dbReference>
<evidence type="ECO:0000256" key="7">
    <source>
        <dbReference type="SAM" id="MobiDB-lite"/>
    </source>
</evidence>
<dbReference type="Gene3D" id="3.30.70.330">
    <property type="match status" value="1"/>
</dbReference>
<dbReference type="Proteomes" id="UP000190312">
    <property type="component" value="Unassembled WGS sequence"/>
</dbReference>
<dbReference type="AlphaFoldDB" id="A0A1S9DSI3"/>
<dbReference type="VEuPathDB" id="FungiDB:AO090102000223"/>
<dbReference type="GO" id="GO:0003723">
    <property type="term" value="F:RNA binding"/>
    <property type="evidence" value="ECO:0007669"/>
    <property type="project" value="UniProtKB-UniRule"/>
</dbReference>
<dbReference type="eggNOG" id="KOG3764">
    <property type="taxonomic scope" value="Eukaryota"/>
</dbReference>
<feature type="region of interest" description="Disordered" evidence="7">
    <location>
        <begin position="25"/>
        <end position="60"/>
    </location>
</feature>
<evidence type="ECO:0000256" key="8">
    <source>
        <dbReference type="SAM" id="Phobius"/>
    </source>
</evidence>
<feature type="transmembrane region" description="Helical" evidence="8">
    <location>
        <begin position="819"/>
        <end position="838"/>
    </location>
</feature>
<dbReference type="InterPro" id="IPR050930">
    <property type="entry name" value="MFS_Vesicular_Transporter"/>
</dbReference>
<dbReference type="Gene3D" id="1.20.1250.20">
    <property type="entry name" value="MFS general substrate transporter like domains"/>
    <property type="match status" value="2"/>
</dbReference>
<feature type="compositionally biased region" description="Basic and acidic residues" evidence="7">
    <location>
        <begin position="256"/>
        <end position="270"/>
    </location>
</feature>
<feature type="region of interest" description="Disordered" evidence="7">
    <location>
        <begin position="160"/>
        <end position="492"/>
    </location>
</feature>
<dbReference type="PANTHER" id="PTHR23506">
    <property type="entry name" value="GH10249P"/>
    <property type="match status" value="1"/>
</dbReference>
<dbReference type="PROSITE" id="PS50850">
    <property type="entry name" value="MFS"/>
    <property type="match status" value="1"/>
</dbReference>
<keyword evidence="6" id="KW-0694">RNA-binding</keyword>
<dbReference type="SUPFAM" id="SSF54928">
    <property type="entry name" value="RNA-binding domain, RBD"/>
    <property type="match status" value="1"/>
</dbReference>
<evidence type="ECO:0000313" key="12">
    <source>
        <dbReference type="Proteomes" id="UP000190312"/>
    </source>
</evidence>
<feature type="transmembrane region" description="Helical" evidence="8">
    <location>
        <begin position="880"/>
        <end position="905"/>
    </location>
</feature>
<dbReference type="InterPro" id="IPR036259">
    <property type="entry name" value="MFS_trans_sf"/>
</dbReference>
<feature type="transmembrane region" description="Helical" evidence="8">
    <location>
        <begin position="524"/>
        <end position="550"/>
    </location>
</feature>
<dbReference type="CDD" id="cd17325">
    <property type="entry name" value="MFS_MdtG_SLC18_like"/>
    <property type="match status" value="1"/>
</dbReference>
<dbReference type="Pfam" id="PF00076">
    <property type="entry name" value="RRM_1"/>
    <property type="match status" value="1"/>
</dbReference>
<dbReference type="InterPro" id="IPR011701">
    <property type="entry name" value="MFS"/>
</dbReference>
<proteinExistence type="predicted"/>
<dbReference type="VEuPathDB" id="FungiDB:AO090102000222"/>
<feature type="domain" description="RRM" evidence="9">
    <location>
        <begin position="78"/>
        <end position="154"/>
    </location>
</feature>
<accession>A0A1S9DSI3</accession>
<dbReference type="InterPro" id="IPR000504">
    <property type="entry name" value="RRM_dom"/>
</dbReference>
<dbReference type="GO" id="GO:0016020">
    <property type="term" value="C:membrane"/>
    <property type="evidence" value="ECO:0007669"/>
    <property type="project" value="UniProtKB-SubCell"/>
</dbReference>
<comment type="caution">
    <text evidence="11">The sequence shown here is derived from an EMBL/GenBank/DDBJ whole genome shotgun (WGS) entry which is preliminary data.</text>
</comment>
<sequence length="986" mass="106971">MAPKQKAQKMSISTFLADENFGSWADEMDDMPLPAPPQPRFDSDRRAGGPPSAGFGSGFGDRGYAVREPLPLPTQPPYTAHVGNLAFDATSADISDLFVDCAVTNVRIVEDKLTKAPKGFGYVEFETVDGLKKALDLSGATLQGRTIRVSIAEPPKERDVKEFDWTRKGPLPAPEAPRRVPDRSSFGRNMDNFSDAGSERTGGRRNFESDGKFRDFGNWERKGPLSPTGPVREGGRPRTNEGSSFRKSSPAWGEGRSQDGSRPPRREFQERAPTAAEMDNAWRSKMRPDQPKESSNPPSPAAAPASPAAPTRPRLNLQKRTVTEAVSSPAATTGTGASPFGGARPIDTAAREKEVEERRQLALRQKKEADERAKAEKSEKQRAAKDQAKGDKASTPADPNGRDTADTPQGAKNFEILRRAGEDESGMAADQDQSEETKPAAKAEAPNDAAAKKENGSWRRAPAQPADAADEEGWSTVSSRQRNNRRGAGPQLNEIMHRNDIQENYVPVASSPPWKLGFRSSRRFVISVVAMAVFTDVFIYGMIVPILPVVLKTRVIVPDDQLQQWMAIMLAAFGGAIFVGSPIFGYFADKGTSRQVPFIFGLLALGGSTIMFWIARTLSSLIVARVLQGLSAAVVWTVGMALVVDTVGKDQVGAAMGYVSMSMTVGTVFGPFIGGVVLSRISYDAVFTIAVGLVVLDILLRLVMIEQKTALTWTQPQIANETEGLLSSASETGNGVYQGTREECSEISVNPRHSVCWPEVSGELDASGRTSSMPPIVRLMCSSSVLLFCGATVVDAILWSSFDTVLPLHVMDTFQWDSFWVGICFLPLFAPSFFSPLVGDAVDRYGSRTIAFLGFLLDFPTFFLLRLITHDTKQDQILLYMFLFIAGIASTLQMVSLMTEVSLVVERYEKESPGIFGGQGGMGQAYGLFNVAWSGGQVLGPLIAGLLSDRGGWVTMVSVFGTMSGVTALVIGFSDKKVLRCFRKQT</sequence>
<evidence type="ECO:0000256" key="1">
    <source>
        <dbReference type="ARBA" id="ARBA00004141"/>
    </source>
</evidence>
<feature type="transmembrane region" description="Helical" evidence="8">
    <location>
        <begin position="621"/>
        <end position="644"/>
    </location>
</feature>
<dbReference type="FunFam" id="3.30.70.330:FF:000356">
    <property type="entry name" value="Translation initiation factor 4B"/>
    <property type="match status" value="1"/>
</dbReference>
<evidence type="ECO:0000256" key="5">
    <source>
        <dbReference type="ARBA" id="ARBA00023136"/>
    </source>
</evidence>
<feature type="compositionally biased region" description="Basic and acidic residues" evidence="7">
    <location>
        <begin position="280"/>
        <end position="292"/>
    </location>
</feature>
<feature type="transmembrane region" description="Helical" evidence="8">
    <location>
        <begin position="685"/>
        <end position="704"/>
    </location>
</feature>
<organism evidence="11 12">
    <name type="scientific">Aspergillus oryzae</name>
    <name type="common">Yellow koji mold</name>
    <dbReference type="NCBI Taxonomy" id="5062"/>
    <lineage>
        <taxon>Eukaryota</taxon>
        <taxon>Fungi</taxon>
        <taxon>Dikarya</taxon>
        <taxon>Ascomycota</taxon>
        <taxon>Pezizomycotina</taxon>
        <taxon>Eurotiomycetes</taxon>
        <taxon>Eurotiomycetidae</taxon>
        <taxon>Eurotiales</taxon>
        <taxon>Aspergillaceae</taxon>
        <taxon>Aspergillus</taxon>
        <taxon>Aspergillus subgen. Circumdati</taxon>
    </lineage>
</organism>
<feature type="transmembrane region" description="Helical" evidence="8">
    <location>
        <begin position="926"/>
        <end position="947"/>
    </location>
</feature>
<dbReference type="PANTHER" id="PTHR23506:SF23">
    <property type="entry name" value="GH10249P"/>
    <property type="match status" value="1"/>
</dbReference>
<protein>
    <submittedName>
        <fullName evidence="11">Major facilitator superfamily MFS_1</fullName>
    </submittedName>
</protein>
<dbReference type="PROSITE" id="PS50102">
    <property type="entry name" value="RRM"/>
    <property type="match status" value="1"/>
</dbReference>
<evidence type="ECO:0000256" key="6">
    <source>
        <dbReference type="PROSITE-ProRule" id="PRU00176"/>
    </source>
</evidence>
<dbReference type="OrthoDB" id="5086884at2759"/>
<evidence type="ECO:0000313" key="11">
    <source>
        <dbReference type="EMBL" id="OOO11991.1"/>
    </source>
</evidence>
<evidence type="ECO:0000259" key="10">
    <source>
        <dbReference type="PROSITE" id="PS50850"/>
    </source>
</evidence>
<evidence type="ECO:0000256" key="4">
    <source>
        <dbReference type="ARBA" id="ARBA00022989"/>
    </source>
</evidence>
<evidence type="ECO:0000256" key="2">
    <source>
        <dbReference type="ARBA" id="ARBA00022448"/>
    </source>
</evidence>
<feature type="transmembrane region" description="Helical" evidence="8">
    <location>
        <begin position="562"/>
        <end position="584"/>
    </location>
</feature>
<dbReference type="InterPro" id="IPR012677">
    <property type="entry name" value="Nucleotide-bd_a/b_plait_sf"/>
</dbReference>
<feature type="transmembrane region" description="Helical" evidence="8">
    <location>
        <begin position="776"/>
        <end position="799"/>
    </location>
</feature>
<dbReference type="Pfam" id="PF07690">
    <property type="entry name" value="MFS_1"/>
    <property type="match status" value="1"/>
</dbReference>
<dbReference type="EMBL" id="MKZY01000003">
    <property type="protein sequence ID" value="OOO11991.1"/>
    <property type="molecule type" value="Genomic_DNA"/>
</dbReference>
<dbReference type="SUPFAM" id="SSF103473">
    <property type="entry name" value="MFS general substrate transporter"/>
    <property type="match status" value="1"/>
</dbReference>
<evidence type="ECO:0000256" key="3">
    <source>
        <dbReference type="ARBA" id="ARBA00022692"/>
    </source>
</evidence>
<keyword evidence="3 8" id="KW-0812">Transmembrane</keyword>
<keyword evidence="5 8" id="KW-0472">Membrane</keyword>
<feature type="transmembrane region" description="Helical" evidence="8">
    <location>
        <begin position="953"/>
        <end position="974"/>
    </location>
</feature>
<name>A0A1S9DSI3_ASPOZ</name>
<keyword evidence="4 8" id="KW-1133">Transmembrane helix</keyword>
<feature type="domain" description="Major facilitator superfamily (MFS) profile" evidence="10">
    <location>
        <begin position="525"/>
        <end position="979"/>
    </location>
</feature>
<feature type="transmembrane region" description="Helical" evidence="8">
    <location>
        <begin position="656"/>
        <end position="679"/>
    </location>
</feature>
<feature type="transmembrane region" description="Helical" evidence="8">
    <location>
        <begin position="596"/>
        <end position="615"/>
    </location>
</feature>
<comment type="subcellular location">
    <subcellularLocation>
        <location evidence="1">Membrane</location>
        <topology evidence="1">Multi-pass membrane protein</topology>
    </subcellularLocation>
</comment>
<feature type="compositionally biased region" description="Basic and acidic residues" evidence="7">
    <location>
        <begin position="197"/>
        <end position="223"/>
    </location>
</feature>
<evidence type="ECO:0000259" key="9">
    <source>
        <dbReference type="PROSITE" id="PS50102"/>
    </source>
</evidence>
<feature type="transmembrane region" description="Helical" evidence="8">
    <location>
        <begin position="850"/>
        <end position="868"/>
    </location>
</feature>
<dbReference type="InterPro" id="IPR035979">
    <property type="entry name" value="RBD_domain_sf"/>
</dbReference>
<reference evidence="11 12" key="1">
    <citation type="submission" date="2016-10" db="EMBL/GenBank/DDBJ databases">
        <title>Genome sequencing of Aspergillus oryzae BCC7051.</title>
        <authorList>
            <person name="Thammarongtham C."/>
            <person name="Vorapreeda T."/>
            <person name="Nookaew I."/>
            <person name="Srisuk T."/>
            <person name="Land M."/>
            <person name="Jeennor S."/>
            <person name="Laoteng K."/>
        </authorList>
    </citation>
    <scope>NUCLEOTIDE SEQUENCE [LARGE SCALE GENOMIC DNA]</scope>
    <source>
        <strain evidence="11 12">BCC7051</strain>
    </source>
</reference>
<keyword evidence="2" id="KW-0813">Transport</keyword>
<gene>
    <name evidence="11" type="ORF">OAory_01084610</name>
</gene>
<dbReference type="InterPro" id="IPR020846">
    <property type="entry name" value="MFS_dom"/>
</dbReference>
<feature type="compositionally biased region" description="Polar residues" evidence="7">
    <location>
        <begin position="318"/>
        <end position="336"/>
    </location>
</feature>